<dbReference type="Pfam" id="PF03432">
    <property type="entry name" value="Relaxase"/>
    <property type="match status" value="1"/>
</dbReference>
<dbReference type="AlphaFoldDB" id="A0A1U7J218"/>
<proteinExistence type="predicted"/>
<keyword evidence="3" id="KW-1185">Reference proteome</keyword>
<sequence>MLIKIVKGSNAHGLCSYLLNPAKQTTASSAHPIIATNMAWSNPEGLAREFDWVTSRPRQRPVKHTMAHLMVSLSPGEHVAPTQMADISLKILDSMGYGECPFFVTQHHDKASANGVQHWHIATTTIDVEGAWVKDSFSKLKLQHLARQLEHDMGLIPLSVASPRQRQNLTTGEYRRKERTGEILPKEMIWDEINRATNDNPTLSMLVTRLKASGIEVHLRQIASPGEKPAFTGISYSVDGHSFAGRRLGPAYSLKGLQMHRQIEYRPDQDAVLAQVMDMSQAQCQQQLADYEALRQLWRERYARYARAVQGGSGEPQGGQLDVEVAQLAVSDGEPTKDIVGILRQGPTAQAQRLNQGHYAALEYCQQIANQLTHRHSDPILQPTRKSLEIEL</sequence>
<name>A0A1U7J218_9CYAN</name>
<feature type="domain" description="MobA/VirD2-like nuclease" evidence="1">
    <location>
        <begin position="17"/>
        <end position="155"/>
    </location>
</feature>
<reference evidence="2 3" key="1">
    <citation type="submission" date="2016-11" db="EMBL/GenBank/DDBJ databases">
        <title>Draft Genome Sequences of Nine Cyanobacterial Strains from Diverse Habitats.</title>
        <authorList>
            <person name="Zhu T."/>
            <person name="Hou S."/>
            <person name="Lu X."/>
            <person name="Hess W.R."/>
        </authorList>
    </citation>
    <scope>NUCLEOTIDE SEQUENCE [LARGE SCALE GENOMIC DNA]</scope>
    <source>
        <strain evidence="2 3">NIES-30</strain>
    </source>
</reference>
<accession>A0A1U7J218</accession>
<evidence type="ECO:0000259" key="1">
    <source>
        <dbReference type="Pfam" id="PF03432"/>
    </source>
</evidence>
<dbReference type="EMBL" id="MRCG01000014">
    <property type="protein sequence ID" value="OKH46079.1"/>
    <property type="molecule type" value="Genomic_DNA"/>
</dbReference>
<comment type="caution">
    <text evidence="2">The sequence shown here is derived from an EMBL/GenBank/DDBJ whole genome shotgun (WGS) entry which is preliminary data.</text>
</comment>
<dbReference type="STRING" id="549789.NIES30_17400"/>
<gene>
    <name evidence="2" type="ORF">NIES30_17400</name>
</gene>
<dbReference type="RefSeq" id="WP_073609711.1">
    <property type="nucleotide sequence ID" value="NZ_MRCG01000014.1"/>
</dbReference>
<dbReference type="InterPro" id="IPR005094">
    <property type="entry name" value="Endonuclease_MobA/VirD2"/>
</dbReference>
<dbReference type="OrthoDB" id="423968at2"/>
<dbReference type="Proteomes" id="UP000185557">
    <property type="component" value="Unassembled WGS sequence"/>
</dbReference>
<organism evidence="2 3">
    <name type="scientific">Phormidium tenue NIES-30</name>
    <dbReference type="NCBI Taxonomy" id="549789"/>
    <lineage>
        <taxon>Bacteria</taxon>
        <taxon>Bacillati</taxon>
        <taxon>Cyanobacteriota</taxon>
        <taxon>Cyanophyceae</taxon>
        <taxon>Oscillatoriophycideae</taxon>
        <taxon>Oscillatoriales</taxon>
        <taxon>Oscillatoriaceae</taxon>
        <taxon>Phormidium</taxon>
    </lineage>
</organism>
<evidence type="ECO:0000313" key="2">
    <source>
        <dbReference type="EMBL" id="OKH46079.1"/>
    </source>
</evidence>
<evidence type="ECO:0000313" key="3">
    <source>
        <dbReference type="Proteomes" id="UP000185557"/>
    </source>
</evidence>
<protein>
    <recommendedName>
        <fullName evidence="1">MobA/VirD2-like nuclease domain-containing protein</fullName>
    </recommendedName>
</protein>